<evidence type="ECO:0000313" key="2">
    <source>
        <dbReference type="Proteomes" id="UP000215215"/>
    </source>
</evidence>
<comment type="caution">
    <text evidence="1">The sequence shown here is derived from an EMBL/GenBank/DDBJ whole genome shotgun (WGS) entry which is preliminary data.</text>
</comment>
<dbReference type="InterPro" id="IPR026350">
    <property type="entry name" value="GxxExxY"/>
</dbReference>
<organism evidence="1 2">
    <name type="scientific">candidate division WOR-3 bacterium JGI_Cruoil_03_44_89</name>
    <dbReference type="NCBI Taxonomy" id="1973748"/>
    <lineage>
        <taxon>Bacteria</taxon>
        <taxon>Bacteria division WOR-3</taxon>
    </lineage>
</organism>
<sequence length="74" mass="8519">MKATKKLVEENEAQLLNYLRATDIEVGLPLNFGREPEIKRKALDNRRKRSIKNLDNPCLTAGRCVNLRPKNNTK</sequence>
<evidence type="ECO:0000313" key="1">
    <source>
        <dbReference type="EMBL" id="OYD13749.1"/>
    </source>
</evidence>
<dbReference type="EMBL" id="NOZQ01000217">
    <property type="protein sequence ID" value="OYD13749.1"/>
    <property type="molecule type" value="Genomic_DNA"/>
</dbReference>
<name>A0A235BP24_UNCW3</name>
<protein>
    <submittedName>
        <fullName evidence="1">Uncharacterized protein</fullName>
    </submittedName>
</protein>
<accession>A0A235BP24</accession>
<dbReference type="AlphaFoldDB" id="A0A235BP24"/>
<gene>
    <name evidence="1" type="ORF">CH333_10100</name>
</gene>
<reference evidence="1 2" key="1">
    <citation type="submission" date="2017-07" db="EMBL/GenBank/DDBJ databases">
        <title>Recovery of genomes from metagenomes via a dereplication, aggregation, and scoring strategy.</title>
        <authorList>
            <person name="Sieber C.M."/>
            <person name="Probst A.J."/>
            <person name="Sharrar A."/>
            <person name="Thomas B.C."/>
            <person name="Hess M."/>
            <person name="Tringe S.G."/>
            <person name="Banfield J.F."/>
        </authorList>
    </citation>
    <scope>NUCLEOTIDE SEQUENCE [LARGE SCALE GENOMIC DNA]</scope>
    <source>
        <strain evidence="1">JGI_Cruoil_03_44_89</strain>
    </source>
</reference>
<dbReference type="Pfam" id="PF13366">
    <property type="entry name" value="PDDEXK_3"/>
    <property type="match status" value="1"/>
</dbReference>
<dbReference type="Proteomes" id="UP000215215">
    <property type="component" value="Unassembled WGS sequence"/>
</dbReference>
<proteinExistence type="predicted"/>